<dbReference type="RefSeq" id="XP_007396703.1">
    <property type="nucleotide sequence ID" value="XM_007396641.1"/>
</dbReference>
<keyword evidence="2" id="KW-1185">Reference proteome</keyword>
<dbReference type="InParanoid" id="K5UVF4"/>
<accession>K5UVF4</accession>
<protein>
    <submittedName>
        <fullName evidence="1">Uncharacterized protein</fullName>
    </submittedName>
</protein>
<gene>
    <name evidence="1" type="ORF">PHACADRAFT_257543</name>
</gene>
<name>K5UVF4_PHACS</name>
<sequence length="186" mass="20916">MERQEQVLIIIRKVVESIVNSHLRLAQSNQLPIEAASPLMRHLVETCKKQPAFADTMLPLRNFSQIIFIPTVVTTPTSAPLTLNPDFTVDSPNSTLLMLLFLFTHLRRRVRPSSGGSWISRGHWLVTGSKYKLDSHSTSYVLLLARLNPSRSFLCSVNPSFLEIVIIGRGRVAYGMSCCSLRVPQR</sequence>
<dbReference type="KEGG" id="pco:PHACADRAFT_257543"/>
<evidence type="ECO:0000313" key="2">
    <source>
        <dbReference type="Proteomes" id="UP000008370"/>
    </source>
</evidence>
<dbReference type="EMBL" id="JH930473">
    <property type="protein sequence ID" value="EKM53996.1"/>
    <property type="molecule type" value="Genomic_DNA"/>
</dbReference>
<dbReference type="HOGENOM" id="CLU_1454898_0_0_1"/>
<dbReference type="GeneID" id="18916882"/>
<reference evidence="1 2" key="1">
    <citation type="journal article" date="2012" name="BMC Genomics">
        <title>Comparative genomics of the white-rot fungi, Phanerochaete carnosa and P. chrysosporium, to elucidate the genetic basis of the distinct wood types they colonize.</title>
        <authorList>
            <person name="Suzuki H."/>
            <person name="MacDonald J."/>
            <person name="Syed K."/>
            <person name="Salamov A."/>
            <person name="Hori C."/>
            <person name="Aerts A."/>
            <person name="Henrissat B."/>
            <person name="Wiebenga A."/>
            <person name="vanKuyk P.A."/>
            <person name="Barry K."/>
            <person name="Lindquist E."/>
            <person name="LaButti K."/>
            <person name="Lapidus A."/>
            <person name="Lucas S."/>
            <person name="Coutinho P."/>
            <person name="Gong Y."/>
            <person name="Samejima M."/>
            <person name="Mahadevan R."/>
            <person name="Abou-Zaid M."/>
            <person name="de Vries R.P."/>
            <person name="Igarashi K."/>
            <person name="Yadav J.S."/>
            <person name="Grigoriev I.V."/>
            <person name="Master E.R."/>
        </authorList>
    </citation>
    <scope>NUCLEOTIDE SEQUENCE [LARGE SCALE GENOMIC DNA]</scope>
    <source>
        <strain evidence="1 2">HHB-10118-sp</strain>
    </source>
</reference>
<organism evidence="1 2">
    <name type="scientific">Phanerochaete carnosa (strain HHB-10118-sp)</name>
    <name type="common">White-rot fungus</name>
    <name type="synonym">Peniophora carnosa</name>
    <dbReference type="NCBI Taxonomy" id="650164"/>
    <lineage>
        <taxon>Eukaryota</taxon>
        <taxon>Fungi</taxon>
        <taxon>Dikarya</taxon>
        <taxon>Basidiomycota</taxon>
        <taxon>Agaricomycotina</taxon>
        <taxon>Agaricomycetes</taxon>
        <taxon>Polyporales</taxon>
        <taxon>Phanerochaetaceae</taxon>
        <taxon>Phanerochaete</taxon>
    </lineage>
</organism>
<proteinExistence type="predicted"/>
<dbReference type="AlphaFoldDB" id="K5UVF4"/>
<dbReference type="Proteomes" id="UP000008370">
    <property type="component" value="Unassembled WGS sequence"/>
</dbReference>
<evidence type="ECO:0000313" key="1">
    <source>
        <dbReference type="EMBL" id="EKM53996.1"/>
    </source>
</evidence>